<dbReference type="PANTHER" id="PTHR13285:SF18">
    <property type="entry name" value="PROTEIN-CYSTEINE N-PALMITOYLTRANSFERASE RASP"/>
    <property type="match status" value="1"/>
</dbReference>
<evidence type="ECO:0000256" key="4">
    <source>
        <dbReference type="ARBA" id="ARBA00022692"/>
    </source>
</evidence>
<dbReference type="PANTHER" id="PTHR13285">
    <property type="entry name" value="ACYLTRANSFERASE"/>
    <property type="match status" value="1"/>
</dbReference>
<dbReference type="InterPro" id="IPR051085">
    <property type="entry name" value="MB_O-acyltransferase"/>
</dbReference>
<evidence type="ECO:0000256" key="2">
    <source>
        <dbReference type="ARBA" id="ARBA00010323"/>
    </source>
</evidence>
<dbReference type="GO" id="GO:0042121">
    <property type="term" value="P:alginic acid biosynthetic process"/>
    <property type="evidence" value="ECO:0007669"/>
    <property type="project" value="InterPro"/>
</dbReference>
<feature type="transmembrane region" description="Helical" evidence="8">
    <location>
        <begin position="6"/>
        <end position="23"/>
    </location>
</feature>
<keyword evidence="3 7" id="KW-1003">Cell membrane</keyword>
<evidence type="ECO:0000256" key="7">
    <source>
        <dbReference type="PIRNR" id="PIRNR016636"/>
    </source>
</evidence>
<dbReference type="InterPro" id="IPR028362">
    <property type="entry name" value="AlgI"/>
</dbReference>
<dbReference type="GO" id="GO:0016746">
    <property type="term" value="F:acyltransferase activity"/>
    <property type="evidence" value="ECO:0007669"/>
    <property type="project" value="UniProtKB-KW"/>
</dbReference>
<name>A0A6H1TUZ8_9CYAN</name>
<evidence type="ECO:0000256" key="6">
    <source>
        <dbReference type="ARBA" id="ARBA00023136"/>
    </source>
</evidence>
<dbReference type="Proteomes" id="UP000500857">
    <property type="component" value="Chromosome"/>
</dbReference>
<keyword evidence="4 8" id="KW-0812">Transmembrane</keyword>
<dbReference type="GO" id="GO:0005886">
    <property type="term" value="C:plasma membrane"/>
    <property type="evidence" value="ECO:0007669"/>
    <property type="project" value="UniProtKB-SubCell"/>
</dbReference>
<evidence type="ECO:0000256" key="3">
    <source>
        <dbReference type="ARBA" id="ARBA00022475"/>
    </source>
</evidence>
<evidence type="ECO:0000256" key="1">
    <source>
        <dbReference type="ARBA" id="ARBA00004651"/>
    </source>
</evidence>
<feature type="transmembrane region" description="Helical" evidence="8">
    <location>
        <begin position="411"/>
        <end position="434"/>
    </location>
</feature>
<dbReference type="PIRSF" id="PIRSF500217">
    <property type="entry name" value="AlgI"/>
    <property type="match status" value="1"/>
</dbReference>
<gene>
    <name evidence="9" type="ORF">HCG48_06390</name>
</gene>
<evidence type="ECO:0000313" key="10">
    <source>
        <dbReference type="Proteomes" id="UP000500857"/>
    </source>
</evidence>
<evidence type="ECO:0000256" key="8">
    <source>
        <dbReference type="SAM" id="Phobius"/>
    </source>
</evidence>
<feature type="transmembrane region" description="Helical" evidence="8">
    <location>
        <begin position="113"/>
        <end position="134"/>
    </location>
</feature>
<accession>A0A6H1TUZ8</accession>
<keyword evidence="7" id="KW-0808">Transferase</keyword>
<evidence type="ECO:0000256" key="5">
    <source>
        <dbReference type="ARBA" id="ARBA00022989"/>
    </source>
</evidence>
<evidence type="ECO:0000313" key="9">
    <source>
        <dbReference type="EMBL" id="QIZ70245.1"/>
    </source>
</evidence>
<dbReference type="PIRSF" id="PIRSF016636">
    <property type="entry name" value="AlgI_DltB"/>
    <property type="match status" value="1"/>
</dbReference>
<organism evidence="9 10">
    <name type="scientific">Oxynema aestuarii AP17</name>
    <dbReference type="NCBI Taxonomy" id="2064643"/>
    <lineage>
        <taxon>Bacteria</taxon>
        <taxon>Bacillati</taxon>
        <taxon>Cyanobacteriota</taxon>
        <taxon>Cyanophyceae</taxon>
        <taxon>Oscillatoriophycideae</taxon>
        <taxon>Oscillatoriales</taxon>
        <taxon>Oscillatoriaceae</taxon>
        <taxon>Oxynema</taxon>
        <taxon>Oxynema aestuarii</taxon>
    </lineage>
</organism>
<feature type="transmembrane region" description="Helical" evidence="8">
    <location>
        <begin position="30"/>
        <end position="56"/>
    </location>
</feature>
<dbReference type="AlphaFoldDB" id="A0A6H1TUZ8"/>
<sequence length="487" mass="56131">MLFTSTIFIFLFLPLVLLAYWTVKPRSLRNLVLLFASLFFYAWGELQFIVLMLASISINYTIALAIDRHHQKPQKQLLLTLGIAANLGILFWFKYSAFFSQALDRLFSSTQAIAIPIPSVHLPLGISFFTFQALSYLVDVYRKQVKANRNPIQLSLYIAFFPQLIAGPIVRYIEIAPQLIRRQVNVEKFASGIRRFAIGLGKKMLVANTLAKPSDAIFGLETSQLTPTLTALAIACYSLQIYFDFSGYSDMAIGLGRLFGFDLPENFNYPYSARSLREFWQRWHISLSTWFRDYLYIPLGGNRRSPCRTYFNLTLVFLLCGLWHGANWTFIVWGLIHGAFLIVERLLYRVNLGIERFPGSIVYTWIVVGLAWVFFRSPNLEYAIDFLKIMFGTVPWSQNQYTIQDYWNAEIAVTLVIGAIAALPIYPIALQWYWQWRDRLSSKLPISQITLFHCMASVEIMAIASIFWASTAKIAAETYQPFIYFRF</sequence>
<proteinExistence type="inferred from homology"/>
<keyword evidence="6 7" id="KW-0472">Membrane</keyword>
<reference evidence="9 10" key="1">
    <citation type="submission" date="2020-04" db="EMBL/GenBank/DDBJ databases">
        <authorList>
            <person name="Basu S."/>
            <person name="Maruthanayagam V."/>
            <person name="Chakraborty S."/>
            <person name="Pramanik A."/>
            <person name="Mukherjee J."/>
            <person name="Brink B."/>
        </authorList>
    </citation>
    <scope>NUCLEOTIDE SEQUENCE [LARGE SCALE GENOMIC DNA]</scope>
    <source>
        <strain evidence="9 10">AP17</strain>
    </source>
</reference>
<feature type="transmembrane region" description="Helical" evidence="8">
    <location>
        <begin position="76"/>
        <end position="93"/>
    </location>
</feature>
<dbReference type="Pfam" id="PF03062">
    <property type="entry name" value="MBOAT"/>
    <property type="match status" value="1"/>
</dbReference>
<feature type="transmembrane region" description="Helical" evidence="8">
    <location>
        <begin position="307"/>
        <end position="324"/>
    </location>
</feature>
<keyword evidence="10" id="KW-1185">Reference proteome</keyword>
<comment type="similarity">
    <text evidence="2 7">Belongs to the membrane-bound acyltransferase family.</text>
</comment>
<keyword evidence="7" id="KW-0012">Acyltransferase</keyword>
<dbReference type="InterPro" id="IPR004299">
    <property type="entry name" value="MBOAT_fam"/>
</dbReference>
<dbReference type="RefSeq" id="WP_168568400.1">
    <property type="nucleotide sequence ID" value="NZ_CP051167.1"/>
</dbReference>
<feature type="transmembrane region" description="Helical" evidence="8">
    <location>
        <begin position="360"/>
        <end position="377"/>
    </location>
</feature>
<protein>
    <submittedName>
        <fullName evidence="9">MBOAT family protein</fullName>
    </submittedName>
</protein>
<dbReference type="EMBL" id="CP051167">
    <property type="protein sequence ID" value="QIZ70245.1"/>
    <property type="molecule type" value="Genomic_DNA"/>
</dbReference>
<dbReference type="InterPro" id="IPR024194">
    <property type="entry name" value="Ac/AlaTfrase_AlgI/DltB"/>
</dbReference>
<feature type="transmembrane region" description="Helical" evidence="8">
    <location>
        <begin position="446"/>
        <end position="469"/>
    </location>
</feature>
<dbReference type="KEGG" id="oxy:HCG48_06390"/>
<comment type="subcellular location">
    <subcellularLocation>
        <location evidence="1">Cell membrane</location>
        <topology evidence="1">Multi-pass membrane protein</topology>
    </subcellularLocation>
</comment>
<keyword evidence="5 8" id="KW-1133">Transmembrane helix</keyword>